<reference evidence="1" key="2">
    <citation type="journal article" date="2015" name="Data Brief">
        <title>Shoot transcriptome of the giant reed, Arundo donax.</title>
        <authorList>
            <person name="Barrero R.A."/>
            <person name="Guerrero F.D."/>
            <person name="Moolhuijzen P."/>
            <person name="Goolsby J.A."/>
            <person name="Tidwell J."/>
            <person name="Bellgard S.E."/>
            <person name="Bellgard M.I."/>
        </authorList>
    </citation>
    <scope>NUCLEOTIDE SEQUENCE</scope>
    <source>
        <tissue evidence="1">Shoot tissue taken approximately 20 cm above the soil surface</tissue>
    </source>
</reference>
<accession>A0A0A8YPD3</accession>
<proteinExistence type="predicted"/>
<protein>
    <submittedName>
        <fullName evidence="1">Uncharacterized protein</fullName>
    </submittedName>
</protein>
<name>A0A0A8YPD3_ARUDO</name>
<reference evidence="1" key="1">
    <citation type="submission" date="2014-09" db="EMBL/GenBank/DDBJ databases">
        <authorList>
            <person name="Magalhaes I.L.F."/>
            <person name="Oliveira U."/>
            <person name="Santos F.R."/>
            <person name="Vidigal T.H.D.A."/>
            <person name="Brescovit A.D."/>
            <person name="Santos A.J."/>
        </authorList>
    </citation>
    <scope>NUCLEOTIDE SEQUENCE</scope>
    <source>
        <tissue evidence="1">Shoot tissue taken approximately 20 cm above the soil surface</tissue>
    </source>
</reference>
<organism evidence="1">
    <name type="scientific">Arundo donax</name>
    <name type="common">Giant reed</name>
    <name type="synonym">Donax arundinaceus</name>
    <dbReference type="NCBI Taxonomy" id="35708"/>
    <lineage>
        <taxon>Eukaryota</taxon>
        <taxon>Viridiplantae</taxon>
        <taxon>Streptophyta</taxon>
        <taxon>Embryophyta</taxon>
        <taxon>Tracheophyta</taxon>
        <taxon>Spermatophyta</taxon>
        <taxon>Magnoliopsida</taxon>
        <taxon>Liliopsida</taxon>
        <taxon>Poales</taxon>
        <taxon>Poaceae</taxon>
        <taxon>PACMAD clade</taxon>
        <taxon>Arundinoideae</taxon>
        <taxon>Arundineae</taxon>
        <taxon>Arundo</taxon>
    </lineage>
</organism>
<evidence type="ECO:0000313" key="1">
    <source>
        <dbReference type="EMBL" id="JAD26665.1"/>
    </source>
</evidence>
<dbReference type="EMBL" id="GBRH01271230">
    <property type="protein sequence ID" value="JAD26665.1"/>
    <property type="molecule type" value="Transcribed_RNA"/>
</dbReference>
<sequence>MCSKHHKAASKVLKM</sequence>